<evidence type="ECO:0000313" key="1">
    <source>
        <dbReference type="EMBL" id="RVU21825.1"/>
    </source>
</evidence>
<sequence length="109" mass="11827">MTTLFEERERAYETLFAREEALRFVALARRNKLVGAWMCEQLGLTGARAEGYCRSLVADGVGRASDAALLDRLRTDLAAAGAADRMHELPGVLVRCAARASEEVRGASA</sequence>
<dbReference type="EMBL" id="SACP01000001">
    <property type="protein sequence ID" value="RVU21825.1"/>
    <property type="molecule type" value="Genomic_DNA"/>
</dbReference>
<protein>
    <submittedName>
        <fullName evidence="1">DUF1476 domain-containing protein</fullName>
    </submittedName>
</protein>
<dbReference type="PIRSF" id="PIRSF031780">
    <property type="entry name" value="UCP031780"/>
    <property type="match status" value="1"/>
</dbReference>
<accession>A0A437PHV7</accession>
<dbReference type="InterPro" id="IPR009945">
    <property type="entry name" value="ATPase_inh_sub_z"/>
</dbReference>
<dbReference type="RefSeq" id="WP_127727068.1">
    <property type="nucleotide sequence ID" value="NZ_SACP01000001.1"/>
</dbReference>
<dbReference type="AlphaFoldDB" id="A0A437PHV7"/>
<dbReference type="Pfam" id="PF07345">
    <property type="entry name" value="ATPaseInh_sub_z"/>
    <property type="match status" value="1"/>
</dbReference>
<evidence type="ECO:0000313" key="2">
    <source>
        <dbReference type="Proteomes" id="UP000286997"/>
    </source>
</evidence>
<dbReference type="Proteomes" id="UP000286997">
    <property type="component" value="Unassembled WGS sequence"/>
</dbReference>
<proteinExistence type="predicted"/>
<dbReference type="Gene3D" id="1.10.790.20">
    <property type="entry name" value="Domain of unknown function DUF1476"/>
    <property type="match status" value="1"/>
</dbReference>
<keyword evidence="2" id="KW-1185">Reference proteome</keyword>
<dbReference type="InterPro" id="IPR038293">
    <property type="entry name" value="ATPase_inh_sub_z_sf"/>
</dbReference>
<gene>
    <name evidence="1" type="ORF">EOE48_01900</name>
</gene>
<comment type="caution">
    <text evidence="1">The sequence shown here is derived from an EMBL/GenBank/DDBJ whole genome shotgun (WGS) entry which is preliminary data.</text>
</comment>
<name>A0A437PHV7_9HYPH</name>
<organism evidence="1 2">
    <name type="scientific">Methylobacterium oryzihabitans</name>
    <dbReference type="NCBI Taxonomy" id="2499852"/>
    <lineage>
        <taxon>Bacteria</taxon>
        <taxon>Pseudomonadati</taxon>
        <taxon>Pseudomonadota</taxon>
        <taxon>Alphaproteobacteria</taxon>
        <taxon>Hyphomicrobiales</taxon>
        <taxon>Methylobacteriaceae</taxon>
        <taxon>Methylobacterium</taxon>
    </lineage>
</organism>
<dbReference type="OrthoDB" id="9810387at2"/>
<reference evidence="1 2" key="1">
    <citation type="submission" date="2019-01" db="EMBL/GenBank/DDBJ databases">
        <authorList>
            <person name="Chen W.-M."/>
        </authorList>
    </citation>
    <scope>NUCLEOTIDE SEQUENCE [LARGE SCALE GENOMIC DNA]</scope>
    <source>
        <strain evidence="1 2">TER-1</strain>
    </source>
</reference>